<name>A0A221W3E9_9PSEU</name>
<dbReference type="InterPro" id="IPR027843">
    <property type="entry name" value="DUF4440"/>
</dbReference>
<dbReference type="KEGG" id="ahg:AHOG_13475"/>
<organism evidence="2 3">
    <name type="scientific">Actinoalloteichus hoggarensis</name>
    <dbReference type="NCBI Taxonomy" id="1470176"/>
    <lineage>
        <taxon>Bacteria</taxon>
        <taxon>Bacillati</taxon>
        <taxon>Actinomycetota</taxon>
        <taxon>Actinomycetes</taxon>
        <taxon>Pseudonocardiales</taxon>
        <taxon>Pseudonocardiaceae</taxon>
        <taxon>Actinoalloteichus</taxon>
    </lineage>
</organism>
<accession>A0A221W3E9</accession>
<reference evidence="2 3" key="1">
    <citation type="submission" date="2017-07" db="EMBL/GenBank/DDBJ databases">
        <title>Complete genome sequence of Actinoalloteichus hoggarensis DSM 45943, type strain of Actinoalloteichus hoggarensis.</title>
        <authorList>
            <person name="Ruckert C."/>
            <person name="Nouioui I."/>
            <person name="Willmese J."/>
            <person name="van Wezel G."/>
            <person name="Klenk H.-P."/>
            <person name="Kalinowski J."/>
            <person name="Zotchev S.B."/>
        </authorList>
    </citation>
    <scope>NUCLEOTIDE SEQUENCE [LARGE SCALE GENOMIC DNA]</scope>
    <source>
        <strain evidence="2 3">DSM 45943</strain>
    </source>
</reference>
<protein>
    <recommendedName>
        <fullName evidence="1">DUF4440 domain-containing protein</fullName>
    </recommendedName>
</protein>
<evidence type="ECO:0000259" key="1">
    <source>
        <dbReference type="Pfam" id="PF14534"/>
    </source>
</evidence>
<dbReference type="Pfam" id="PF14534">
    <property type="entry name" value="DUF4440"/>
    <property type="match status" value="1"/>
</dbReference>
<sequence>MYTVYMSVLNELLAVEKRLAHGSGDDYAEVLHDDALVIVPGAVLDRAQCIAAMNSSPGWDETAFSDTRLIETVHTATVAYTFTGRRDDATYSATLASTYLRRDGDWRLLVHQQTPR</sequence>
<gene>
    <name evidence="2" type="ORF">AHOG_13475</name>
</gene>
<dbReference type="AlphaFoldDB" id="A0A221W3E9"/>
<evidence type="ECO:0000313" key="3">
    <source>
        <dbReference type="Proteomes" id="UP000204221"/>
    </source>
</evidence>
<keyword evidence="3" id="KW-1185">Reference proteome</keyword>
<dbReference type="Proteomes" id="UP000204221">
    <property type="component" value="Chromosome"/>
</dbReference>
<feature type="domain" description="DUF4440" evidence="1">
    <location>
        <begin position="15"/>
        <end position="108"/>
    </location>
</feature>
<evidence type="ECO:0000313" key="2">
    <source>
        <dbReference type="EMBL" id="ASO20338.1"/>
    </source>
</evidence>
<dbReference type="InterPro" id="IPR032710">
    <property type="entry name" value="NTF2-like_dom_sf"/>
</dbReference>
<dbReference type="SUPFAM" id="SSF54427">
    <property type="entry name" value="NTF2-like"/>
    <property type="match status" value="1"/>
</dbReference>
<dbReference type="EMBL" id="CP022521">
    <property type="protein sequence ID" value="ASO20338.1"/>
    <property type="molecule type" value="Genomic_DNA"/>
</dbReference>
<dbReference type="Gene3D" id="3.10.450.50">
    <property type="match status" value="1"/>
</dbReference>
<proteinExistence type="predicted"/>